<evidence type="ECO:0000313" key="9">
    <source>
        <dbReference type="EMBL" id="ROR25247.1"/>
    </source>
</evidence>
<dbReference type="InterPro" id="IPR023090">
    <property type="entry name" value="UPF0702_alpha/beta_dom_sf"/>
</dbReference>
<keyword evidence="3" id="KW-1003">Cell membrane</keyword>
<name>A0A3N1XKJ6_9FIRM</name>
<accession>A0A3N1XKJ6</accession>
<feature type="transmembrane region" description="Helical" evidence="7">
    <location>
        <begin position="7"/>
        <end position="27"/>
    </location>
</feature>
<evidence type="ECO:0000256" key="4">
    <source>
        <dbReference type="ARBA" id="ARBA00022692"/>
    </source>
</evidence>
<comment type="subcellular location">
    <subcellularLocation>
        <location evidence="1">Cell membrane</location>
        <topology evidence="1">Multi-pass membrane protein</topology>
    </subcellularLocation>
</comment>
<dbReference type="EMBL" id="RJVG01000011">
    <property type="protein sequence ID" value="ROR25247.1"/>
    <property type="molecule type" value="Genomic_DNA"/>
</dbReference>
<evidence type="ECO:0000256" key="2">
    <source>
        <dbReference type="ARBA" id="ARBA00006448"/>
    </source>
</evidence>
<keyword evidence="4 7" id="KW-0812">Transmembrane</keyword>
<keyword evidence="10" id="KW-1185">Reference proteome</keyword>
<dbReference type="Gene3D" id="3.30.240.20">
    <property type="entry name" value="bsu07140 like domains"/>
    <property type="match status" value="2"/>
</dbReference>
<comment type="similarity">
    <text evidence="2">Belongs to the UPF0702 family.</text>
</comment>
<evidence type="ECO:0000256" key="6">
    <source>
        <dbReference type="ARBA" id="ARBA00023136"/>
    </source>
</evidence>
<evidence type="ECO:0000256" key="1">
    <source>
        <dbReference type="ARBA" id="ARBA00004651"/>
    </source>
</evidence>
<sequence length="235" mass="26699">MMEIIKIIITSFSSIVVLFILSKFMGYRQMSQLSMFDYINGITIGSIAAEMATSLEEFAKPLTAMIVYTIVVILISEINEKSAFLRRFISGKPIILLNNGKLYYKNLKHARIDLDEFLTRCRNSGYFDVSKIQTAILESNGKISFLPISTDRPVTPQDLNLSPMQDNMVANVIMDGKIHRKNLKHTGNDEKWLNSQLHIYGVSNPSEVFLATCDANNKLSVYIKIKEPMKDDIFE</sequence>
<reference evidence="9 10" key="1">
    <citation type="submission" date="2018-11" db="EMBL/GenBank/DDBJ databases">
        <title>Genomic Encyclopedia of Type Strains, Phase IV (KMG-IV): sequencing the most valuable type-strain genomes for metagenomic binning, comparative biology and taxonomic classification.</title>
        <authorList>
            <person name="Goeker M."/>
        </authorList>
    </citation>
    <scope>NUCLEOTIDE SEQUENCE [LARGE SCALE GENOMIC DNA]</scope>
    <source>
        <strain evidence="9 10">DSM 26537</strain>
    </source>
</reference>
<evidence type="ECO:0000256" key="3">
    <source>
        <dbReference type="ARBA" id="ARBA00022475"/>
    </source>
</evidence>
<evidence type="ECO:0000256" key="7">
    <source>
        <dbReference type="SAM" id="Phobius"/>
    </source>
</evidence>
<comment type="caution">
    <text evidence="9">The sequence shown here is derived from an EMBL/GenBank/DDBJ whole genome shotgun (WGS) entry which is preliminary data.</text>
</comment>
<protein>
    <submittedName>
        <fullName evidence="9">Uncharacterized membrane protein YcaP (DUF421 family)</fullName>
    </submittedName>
</protein>
<feature type="transmembrane region" description="Helical" evidence="7">
    <location>
        <begin position="58"/>
        <end position="78"/>
    </location>
</feature>
<dbReference type="PANTHER" id="PTHR34582">
    <property type="entry name" value="UPF0702 TRANSMEMBRANE PROTEIN YCAP"/>
    <property type="match status" value="1"/>
</dbReference>
<gene>
    <name evidence="9" type="ORF">EDD66_1118</name>
</gene>
<keyword evidence="5 7" id="KW-1133">Transmembrane helix</keyword>
<dbReference type="InterPro" id="IPR007353">
    <property type="entry name" value="DUF421"/>
</dbReference>
<evidence type="ECO:0000313" key="10">
    <source>
        <dbReference type="Proteomes" id="UP000273083"/>
    </source>
</evidence>
<dbReference type="Pfam" id="PF04239">
    <property type="entry name" value="DUF421"/>
    <property type="match status" value="1"/>
</dbReference>
<dbReference type="AlphaFoldDB" id="A0A3N1XKJ6"/>
<feature type="domain" description="YetF C-terminal" evidence="8">
    <location>
        <begin position="81"/>
        <end position="213"/>
    </location>
</feature>
<evidence type="ECO:0000259" key="8">
    <source>
        <dbReference type="Pfam" id="PF04239"/>
    </source>
</evidence>
<organism evidence="9 10">
    <name type="scientific">Mobilisporobacter senegalensis</name>
    <dbReference type="NCBI Taxonomy" id="1329262"/>
    <lineage>
        <taxon>Bacteria</taxon>
        <taxon>Bacillati</taxon>
        <taxon>Bacillota</taxon>
        <taxon>Clostridia</taxon>
        <taxon>Lachnospirales</taxon>
        <taxon>Lachnospiraceae</taxon>
        <taxon>Mobilisporobacter</taxon>
    </lineage>
</organism>
<proteinExistence type="inferred from homology"/>
<keyword evidence="6 7" id="KW-0472">Membrane</keyword>
<dbReference type="Proteomes" id="UP000273083">
    <property type="component" value="Unassembled WGS sequence"/>
</dbReference>
<dbReference type="PANTHER" id="PTHR34582:SF6">
    <property type="entry name" value="UPF0702 TRANSMEMBRANE PROTEIN YCAP"/>
    <property type="match status" value="1"/>
</dbReference>
<dbReference type="RefSeq" id="WP_330511319.1">
    <property type="nucleotide sequence ID" value="NZ_RJVG01000011.1"/>
</dbReference>
<evidence type="ECO:0000256" key="5">
    <source>
        <dbReference type="ARBA" id="ARBA00022989"/>
    </source>
</evidence>
<dbReference type="GO" id="GO:0005886">
    <property type="term" value="C:plasma membrane"/>
    <property type="evidence" value="ECO:0007669"/>
    <property type="project" value="UniProtKB-SubCell"/>
</dbReference>